<accession>A0A0L0T2M5</accession>
<gene>
    <name evidence="3" type="ORF">AMAG_13852</name>
</gene>
<proteinExistence type="predicted"/>
<keyword evidence="2" id="KW-0732">Signal</keyword>
<evidence type="ECO:0008006" key="5">
    <source>
        <dbReference type="Google" id="ProtNLM"/>
    </source>
</evidence>
<evidence type="ECO:0000313" key="3">
    <source>
        <dbReference type="EMBL" id="KNE68976.1"/>
    </source>
</evidence>
<dbReference type="Pfam" id="PF01344">
    <property type="entry name" value="Kelch_1"/>
    <property type="match status" value="1"/>
</dbReference>
<dbReference type="Gene3D" id="2.120.10.80">
    <property type="entry name" value="Kelch-type beta propeller"/>
    <property type="match status" value="1"/>
</dbReference>
<dbReference type="InterPro" id="IPR006652">
    <property type="entry name" value="Kelch_1"/>
</dbReference>
<keyword evidence="1" id="KW-0812">Transmembrane</keyword>
<dbReference type="EMBL" id="GG745359">
    <property type="protein sequence ID" value="KNE68976.1"/>
    <property type="molecule type" value="Genomic_DNA"/>
</dbReference>
<dbReference type="InterPro" id="IPR015915">
    <property type="entry name" value="Kelch-typ_b-propeller"/>
</dbReference>
<feature type="chain" id="PRO_5005548443" description="Galactose oxidase" evidence="2">
    <location>
        <begin position="42"/>
        <end position="629"/>
    </location>
</feature>
<evidence type="ECO:0000256" key="1">
    <source>
        <dbReference type="SAM" id="Phobius"/>
    </source>
</evidence>
<keyword evidence="1" id="KW-0472">Membrane</keyword>
<protein>
    <recommendedName>
        <fullName evidence="5">Galactose oxidase</fullName>
    </recommendedName>
</protein>
<sequence>MPAAPPYYRPPPRGARAPAILAVTVLALLAVLTSTAPSALAQSPPARGWPAGMRQQLVGPTVVYLPIDRKAYVLGGRRVSPLASIPDVAVISLDSKFTVNDPDSPAVQPAPFTLPDSGASSLIAVAAQRAGSFANVYDVWLLAGTGPGDADTTPKVWLVQDLIRATGVTPQSVKADPTSLRIASPGRSAVVMPYPADSKDMAAYAMGNWSDVSSKVWRFDSSLSLAEVPVSSGETPAKRGFACAVQFGSQVLVSGGNNGSNTRLRDLWSFNLVAKTWSQFANPLLAARDDCQIAIYTTPDKARAYALIMGYSSSPLLEYISLASASEKPQAAIIDSTQSKGPESLSAHAMFVHDNHLFLVGGLPTSLLLAIKITPNNDGSLAFAWVPAYTPMASQTQVSSSTARAVDDVINKLSTPVIAGISVGAVAGASIIILAAVLIWRRSKAKRAKAADPNADPAIVAALADPRASHYSSAPPTDPNAAAAGGTPVVLGPKRPVSFPSIVGGTSDSSTIVTDMVPTDPRMWSTAGVASGPGAGVHPSTMASALNLPPMPAHSAAVAVDDHEDGVGDDRAPLYLPPVTTERGLGRAPTNWRGSGGGDVYMLPEATVARGLGAGGGGEGGGGGNAPRM</sequence>
<dbReference type="OrthoDB" id="10250130at2759"/>
<keyword evidence="1" id="KW-1133">Transmembrane helix</keyword>
<dbReference type="Proteomes" id="UP000054350">
    <property type="component" value="Unassembled WGS sequence"/>
</dbReference>
<feature type="transmembrane region" description="Helical" evidence="1">
    <location>
        <begin position="417"/>
        <end position="440"/>
    </location>
</feature>
<keyword evidence="4" id="KW-1185">Reference proteome</keyword>
<evidence type="ECO:0000256" key="2">
    <source>
        <dbReference type="SAM" id="SignalP"/>
    </source>
</evidence>
<name>A0A0L0T2M5_ALLM3</name>
<organism evidence="3 4">
    <name type="scientific">Allomyces macrogynus (strain ATCC 38327)</name>
    <name type="common">Allomyces javanicus var. macrogynus</name>
    <dbReference type="NCBI Taxonomy" id="578462"/>
    <lineage>
        <taxon>Eukaryota</taxon>
        <taxon>Fungi</taxon>
        <taxon>Fungi incertae sedis</taxon>
        <taxon>Blastocladiomycota</taxon>
        <taxon>Blastocladiomycetes</taxon>
        <taxon>Blastocladiales</taxon>
        <taxon>Blastocladiaceae</taxon>
        <taxon>Allomyces</taxon>
    </lineage>
</organism>
<reference evidence="4" key="2">
    <citation type="submission" date="2009-11" db="EMBL/GenBank/DDBJ databases">
        <title>The Genome Sequence of Allomyces macrogynus strain ATCC 38327.</title>
        <authorList>
            <consortium name="The Broad Institute Genome Sequencing Platform"/>
            <person name="Russ C."/>
            <person name="Cuomo C."/>
            <person name="Shea T."/>
            <person name="Young S.K."/>
            <person name="Zeng Q."/>
            <person name="Koehrsen M."/>
            <person name="Haas B."/>
            <person name="Borodovsky M."/>
            <person name="Guigo R."/>
            <person name="Alvarado L."/>
            <person name="Berlin A."/>
            <person name="Borenstein D."/>
            <person name="Chen Z."/>
            <person name="Engels R."/>
            <person name="Freedman E."/>
            <person name="Gellesch M."/>
            <person name="Goldberg J."/>
            <person name="Griggs A."/>
            <person name="Gujja S."/>
            <person name="Heiman D."/>
            <person name="Hepburn T."/>
            <person name="Howarth C."/>
            <person name="Jen D."/>
            <person name="Larson L."/>
            <person name="Lewis B."/>
            <person name="Mehta T."/>
            <person name="Park D."/>
            <person name="Pearson M."/>
            <person name="Roberts A."/>
            <person name="Saif S."/>
            <person name="Shenoy N."/>
            <person name="Sisk P."/>
            <person name="Stolte C."/>
            <person name="Sykes S."/>
            <person name="Walk T."/>
            <person name="White J."/>
            <person name="Yandava C."/>
            <person name="Burger G."/>
            <person name="Gray M.W."/>
            <person name="Holland P.W.H."/>
            <person name="King N."/>
            <person name="Lang F.B.F."/>
            <person name="Roger A.J."/>
            <person name="Ruiz-Trillo I."/>
            <person name="Lander E."/>
            <person name="Nusbaum C."/>
        </authorList>
    </citation>
    <scope>NUCLEOTIDE SEQUENCE [LARGE SCALE GENOMIC DNA]</scope>
    <source>
        <strain evidence="4">ATCC 38327</strain>
    </source>
</reference>
<evidence type="ECO:0000313" key="4">
    <source>
        <dbReference type="Proteomes" id="UP000054350"/>
    </source>
</evidence>
<reference evidence="3 4" key="1">
    <citation type="submission" date="2009-11" db="EMBL/GenBank/DDBJ databases">
        <title>Annotation of Allomyces macrogynus ATCC 38327.</title>
        <authorList>
            <consortium name="The Broad Institute Genome Sequencing Platform"/>
            <person name="Russ C."/>
            <person name="Cuomo C."/>
            <person name="Burger G."/>
            <person name="Gray M.W."/>
            <person name="Holland P.W.H."/>
            <person name="King N."/>
            <person name="Lang F.B.F."/>
            <person name="Roger A.J."/>
            <person name="Ruiz-Trillo I."/>
            <person name="Young S.K."/>
            <person name="Zeng Q."/>
            <person name="Gargeya S."/>
            <person name="Fitzgerald M."/>
            <person name="Haas B."/>
            <person name="Abouelleil A."/>
            <person name="Alvarado L."/>
            <person name="Arachchi H.M."/>
            <person name="Berlin A."/>
            <person name="Chapman S.B."/>
            <person name="Gearin G."/>
            <person name="Goldberg J."/>
            <person name="Griggs A."/>
            <person name="Gujja S."/>
            <person name="Hansen M."/>
            <person name="Heiman D."/>
            <person name="Howarth C."/>
            <person name="Larimer J."/>
            <person name="Lui A."/>
            <person name="MacDonald P.J.P."/>
            <person name="McCowen C."/>
            <person name="Montmayeur A."/>
            <person name="Murphy C."/>
            <person name="Neiman D."/>
            <person name="Pearson M."/>
            <person name="Priest M."/>
            <person name="Roberts A."/>
            <person name="Saif S."/>
            <person name="Shea T."/>
            <person name="Sisk P."/>
            <person name="Stolte C."/>
            <person name="Sykes S."/>
            <person name="Wortman J."/>
            <person name="Nusbaum C."/>
            <person name="Birren B."/>
        </authorList>
    </citation>
    <scope>NUCLEOTIDE SEQUENCE [LARGE SCALE GENOMIC DNA]</scope>
    <source>
        <strain evidence="3 4">ATCC 38327</strain>
    </source>
</reference>
<dbReference type="VEuPathDB" id="FungiDB:AMAG_13852"/>
<feature type="signal peptide" evidence="2">
    <location>
        <begin position="1"/>
        <end position="41"/>
    </location>
</feature>
<dbReference type="SUPFAM" id="SSF117281">
    <property type="entry name" value="Kelch motif"/>
    <property type="match status" value="1"/>
</dbReference>
<dbReference type="AlphaFoldDB" id="A0A0L0T2M5"/>